<feature type="signal peptide" evidence="1">
    <location>
        <begin position="1"/>
        <end position="25"/>
    </location>
</feature>
<accession>D8M4C4</accession>
<dbReference type="RefSeq" id="XP_012896961.1">
    <property type="nucleotide sequence ID" value="XM_013041507.1"/>
</dbReference>
<keyword evidence="1" id="KW-0732">Signal</keyword>
<dbReference type="EMBL" id="FN668652">
    <property type="protein sequence ID" value="CBK22913.2"/>
    <property type="molecule type" value="Genomic_DNA"/>
</dbReference>
<proteinExistence type="predicted"/>
<gene>
    <name evidence="2" type="ORF">GSBLH_T00002884001</name>
</gene>
<name>D8M4C4_BLAHO</name>
<dbReference type="GeneID" id="24920019"/>
<sequence>MSYHPIYKTPILLFLFSSLFCMNQGSIPGNAYRYANYPMNSGGKPMISPPIQQQQLAQLDLAGKRMEMSQQDQYRNVNPSMSQYDMMQSRMGMQQVQNMRMQQQYQMNAAFQQKRPHISPTSLPVSYAQQNTAQYMQQVQSQHPGVLKMQTQSYTPGQHVYPQMMSQMMPSLGMSSSQAKPPMMKPSLPVIGGSNRDKEPKELPDVHYENAKKNMEMRQSTYCPYFKVLREMKRLSEDKEKAAQFKENMKQIVESLNF</sequence>
<organism evidence="2">
    <name type="scientific">Blastocystis hominis</name>
    <dbReference type="NCBI Taxonomy" id="12968"/>
    <lineage>
        <taxon>Eukaryota</taxon>
        <taxon>Sar</taxon>
        <taxon>Stramenopiles</taxon>
        <taxon>Bigyra</taxon>
        <taxon>Opalozoa</taxon>
        <taxon>Opalinata</taxon>
        <taxon>Blastocystidae</taxon>
        <taxon>Blastocystis</taxon>
    </lineage>
</organism>
<dbReference type="InParanoid" id="D8M4C4"/>
<evidence type="ECO:0000313" key="3">
    <source>
        <dbReference type="Proteomes" id="UP000008312"/>
    </source>
</evidence>
<feature type="chain" id="PRO_5003117719" evidence="1">
    <location>
        <begin position="26"/>
        <end position="258"/>
    </location>
</feature>
<dbReference type="Proteomes" id="UP000008312">
    <property type="component" value="Unassembled WGS sequence"/>
</dbReference>
<dbReference type="AlphaFoldDB" id="D8M4C4"/>
<protein>
    <submittedName>
        <fullName evidence="2">Uncharacterized protein</fullName>
    </submittedName>
</protein>
<evidence type="ECO:0000256" key="1">
    <source>
        <dbReference type="SAM" id="SignalP"/>
    </source>
</evidence>
<keyword evidence="3" id="KW-1185">Reference proteome</keyword>
<reference evidence="2" key="1">
    <citation type="submission" date="2010-02" db="EMBL/GenBank/DDBJ databases">
        <title>Sequencing and annotation of the Blastocystis hominis genome.</title>
        <authorList>
            <person name="Wincker P."/>
        </authorList>
    </citation>
    <scope>NUCLEOTIDE SEQUENCE</scope>
    <source>
        <strain evidence="2">Singapore isolate B</strain>
    </source>
</reference>
<evidence type="ECO:0000313" key="2">
    <source>
        <dbReference type="EMBL" id="CBK22913.2"/>
    </source>
</evidence>